<dbReference type="GO" id="GO:0046677">
    <property type="term" value="P:response to antibiotic"/>
    <property type="evidence" value="ECO:0007669"/>
    <property type="project" value="InterPro"/>
</dbReference>
<feature type="region of interest" description="Disordered" evidence="1">
    <location>
        <begin position="40"/>
        <end position="73"/>
    </location>
</feature>
<dbReference type="AlphaFoldDB" id="B7K9X7"/>
<dbReference type="Pfam" id="PF13354">
    <property type="entry name" value="Beta-lactamase2"/>
    <property type="match status" value="1"/>
</dbReference>
<dbReference type="PANTHER" id="PTHR35333">
    <property type="entry name" value="BETA-LACTAMASE"/>
    <property type="match status" value="1"/>
</dbReference>
<feature type="compositionally biased region" description="Polar residues" evidence="1">
    <location>
        <begin position="41"/>
        <end position="69"/>
    </location>
</feature>
<feature type="domain" description="Beta-lactamase class A catalytic" evidence="3">
    <location>
        <begin position="178"/>
        <end position="369"/>
    </location>
</feature>
<name>B7K9X7_GLOC7</name>
<protein>
    <recommendedName>
        <fullName evidence="3">Beta-lactamase class A catalytic domain-containing protein</fullName>
    </recommendedName>
</protein>
<dbReference type="PANTHER" id="PTHR35333:SF3">
    <property type="entry name" value="BETA-LACTAMASE-TYPE TRANSPEPTIDASE FOLD CONTAINING PROTEIN"/>
    <property type="match status" value="1"/>
</dbReference>
<dbReference type="eggNOG" id="COG2367">
    <property type="taxonomic scope" value="Bacteria"/>
</dbReference>
<evidence type="ECO:0000313" key="4">
    <source>
        <dbReference type="EMBL" id="ACK71333.1"/>
    </source>
</evidence>
<keyword evidence="2" id="KW-0812">Transmembrane</keyword>
<dbReference type="GO" id="GO:0030655">
    <property type="term" value="P:beta-lactam antibiotic catabolic process"/>
    <property type="evidence" value="ECO:0007669"/>
    <property type="project" value="InterPro"/>
</dbReference>
<dbReference type="HOGENOM" id="CLU_045682_0_0_3"/>
<dbReference type="InterPro" id="IPR045155">
    <property type="entry name" value="Beta-lactam_cat"/>
</dbReference>
<gene>
    <name evidence="4" type="ordered locus">PCC7424_2929</name>
</gene>
<dbReference type="KEGG" id="cyc:PCC7424_2929"/>
<organism evidence="4 5">
    <name type="scientific">Gloeothece citriformis (strain PCC 7424)</name>
    <name type="common">Cyanothece sp. (strain PCC 7424)</name>
    <dbReference type="NCBI Taxonomy" id="65393"/>
    <lineage>
        <taxon>Bacteria</taxon>
        <taxon>Bacillati</taxon>
        <taxon>Cyanobacteriota</taxon>
        <taxon>Cyanophyceae</taxon>
        <taxon>Oscillatoriophycideae</taxon>
        <taxon>Chroococcales</taxon>
        <taxon>Aphanothecaceae</taxon>
        <taxon>Gloeothece</taxon>
        <taxon>Gloeothece citriformis</taxon>
    </lineage>
</organism>
<dbReference type="SUPFAM" id="SSF56601">
    <property type="entry name" value="beta-lactamase/transpeptidase-like"/>
    <property type="match status" value="1"/>
</dbReference>
<dbReference type="GO" id="GO:0008800">
    <property type="term" value="F:beta-lactamase activity"/>
    <property type="evidence" value="ECO:0007669"/>
    <property type="project" value="InterPro"/>
</dbReference>
<keyword evidence="2" id="KW-0472">Membrane</keyword>
<sequence>MKIKLNMKEIKFLIISTSMASLFVLAGLAITKNSDQKLKSSETIASPSPQISHLPQQPETPLTSVQTSPNLPPLPPKAINSSHSQEIVYLTLESPTFQKNQSLQKIVDQIVQYAADKKYPINPLSITLINVKTGQYGEYQQDRLRYPASVVKLFWMVALYGQIASGKWQDPQIFAEDLRKMMIQSDNEAASRIVNQLTDTQSGNNLTDQDYKQWLYKRQWLNRFFEYANYKNINISQKTFPIPSEKLFEPKGLDLKMRGNPNKPIRNKISTEQAARLMYEIVTGNAISKEYSENMMFWLDRNELLSSGEWKEIDPNTGYFNPIQGFLGEYFSTLSHRVYFASKAGWTGNTRQEVAYINDGKVAYILAIFAEDTAYAQNWQIFPKISEIVYTEMTN</sequence>
<feature type="transmembrane region" description="Helical" evidence="2">
    <location>
        <begin position="12"/>
        <end position="30"/>
    </location>
</feature>
<dbReference type="STRING" id="65393.PCC7424_2929"/>
<evidence type="ECO:0000256" key="2">
    <source>
        <dbReference type="SAM" id="Phobius"/>
    </source>
</evidence>
<dbReference type="EMBL" id="CP001291">
    <property type="protein sequence ID" value="ACK71333.1"/>
    <property type="molecule type" value="Genomic_DNA"/>
</dbReference>
<evidence type="ECO:0000259" key="3">
    <source>
        <dbReference type="Pfam" id="PF13354"/>
    </source>
</evidence>
<dbReference type="Gene3D" id="3.40.710.10">
    <property type="entry name" value="DD-peptidase/beta-lactamase superfamily"/>
    <property type="match status" value="1"/>
</dbReference>
<proteinExistence type="predicted"/>
<evidence type="ECO:0000313" key="5">
    <source>
        <dbReference type="Proteomes" id="UP000002384"/>
    </source>
</evidence>
<dbReference type="Proteomes" id="UP000002384">
    <property type="component" value="Chromosome"/>
</dbReference>
<accession>B7K9X7</accession>
<keyword evidence="5" id="KW-1185">Reference proteome</keyword>
<keyword evidence="2" id="KW-1133">Transmembrane helix</keyword>
<evidence type="ECO:0000256" key="1">
    <source>
        <dbReference type="SAM" id="MobiDB-lite"/>
    </source>
</evidence>
<reference evidence="5" key="1">
    <citation type="journal article" date="2011" name="MBio">
        <title>Novel metabolic attributes of the genus Cyanothece, comprising a group of unicellular nitrogen-fixing Cyanobacteria.</title>
        <authorList>
            <person name="Bandyopadhyay A."/>
            <person name="Elvitigala T."/>
            <person name="Welsh E."/>
            <person name="Stockel J."/>
            <person name="Liberton M."/>
            <person name="Min H."/>
            <person name="Sherman L.A."/>
            <person name="Pakrasi H.B."/>
        </authorList>
    </citation>
    <scope>NUCLEOTIDE SEQUENCE [LARGE SCALE GENOMIC DNA]</scope>
    <source>
        <strain evidence="5">PCC 7424</strain>
    </source>
</reference>
<dbReference type="InterPro" id="IPR000871">
    <property type="entry name" value="Beta-lactam_class-A"/>
</dbReference>
<dbReference type="InterPro" id="IPR012338">
    <property type="entry name" value="Beta-lactam/transpept-like"/>
</dbReference>